<feature type="compositionally biased region" description="Low complexity" evidence="1">
    <location>
        <begin position="413"/>
        <end position="422"/>
    </location>
</feature>
<feature type="compositionally biased region" description="Low complexity" evidence="1">
    <location>
        <begin position="651"/>
        <end position="665"/>
    </location>
</feature>
<feature type="region of interest" description="Disordered" evidence="1">
    <location>
        <begin position="65"/>
        <end position="103"/>
    </location>
</feature>
<feature type="compositionally biased region" description="Low complexity" evidence="1">
    <location>
        <begin position="307"/>
        <end position="319"/>
    </location>
</feature>
<dbReference type="AlphaFoldDB" id="A0AAV9G4D5"/>
<feature type="compositionally biased region" description="Basic and acidic residues" evidence="1">
    <location>
        <begin position="612"/>
        <end position="626"/>
    </location>
</feature>
<feature type="compositionally biased region" description="Low complexity" evidence="1">
    <location>
        <begin position="457"/>
        <end position="467"/>
    </location>
</feature>
<sequence length="794" mass="83001">MTSLWDDASTMNMRLPKVREKLSSLVRRGSSKTKKANTTGQNGVGTIAPILEVDLKQVESMRLAEGWLEDANSPPSPKKRSGRRGRGENGSPEPDRRNPEARYSATPIADLFSMSTDQLASTLQTISRKPVPAPAPTPVVSGPWTVAPPPVSPTTAPAAPVAAPVAKVTRREVRAIARREVRAEVTPAPPAPEPQPIRISLRHSVVEAVEAPEVNEVKSTRRRTVMSWSTDALSSTLASPTPDVGALGGPQKHAVREISLLRSVGPNTTGLRVSNGGGSTVGNGGSVNGSGVVGASAGVESTKRHSMTSMPSPFSMPSPAELQLASKALSPAVKPAVATPGNSAAPTPKSSTSDLRRRSWQPAAQLPPAPTSVPSSAAPGSMGPPLRRTPSTRPPSAALTSGRLAWIRELESKSSSSSGASKPELQKLKAPGGGGVAGKLAMFEHMQKKQPGPANLSRSNSTTSSRVSSGAMAESLFAGASSTLSFAGDALPSTARTSIDSTRSIYASHRSSAVLAYYDEEFREKMEGVAGGLSKQLKKGEEADPTASSLKKVTAQLVEVAKVKPVLEEPRLTEEPASISESTSSETVKEEQVEPRVEEKPADEPVSSVEAALEKQVEPKKEEKPAEVLAPVETSPITEEVEPVKEEVAQAAETPVSEEPSSTPAEVEESSVEVESPEPAKVEVPQAQPDQVNDAPAVKVEETPAMNAPVDAAAKAETPAPETKQPVIVVEEVAEAPSQDAVVKVAEQKIVEVQVVQEELDTKTALGGTEVVTESVVEVAAEPAAKLQEATSSS</sequence>
<feature type="region of interest" description="Disordered" evidence="1">
    <location>
        <begin position="569"/>
        <end position="697"/>
    </location>
</feature>
<proteinExistence type="predicted"/>
<feature type="region of interest" description="Disordered" evidence="1">
    <location>
        <begin position="332"/>
        <end position="399"/>
    </location>
</feature>
<feature type="compositionally biased region" description="Basic and acidic residues" evidence="1">
    <location>
        <begin position="587"/>
        <end position="603"/>
    </location>
</feature>
<reference evidence="2" key="2">
    <citation type="submission" date="2023-05" db="EMBL/GenBank/DDBJ databases">
        <authorList>
            <consortium name="Lawrence Berkeley National Laboratory"/>
            <person name="Steindorff A."/>
            <person name="Hensen N."/>
            <person name="Bonometti L."/>
            <person name="Westerberg I."/>
            <person name="Brannstrom I.O."/>
            <person name="Guillou S."/>
            <person name="Cros-Aarteil S."/>
            <person name="Calhoun S."/>
            <person name="Haridas S."/>
            <person name="Kuo A."/>
            <person name="Mondo S."/>
            <person name="Pangilinan J."/>
            <person name="Riley R."/>
            <person name="Labutti K."/>
            <person name="Andreopoulos B."/>
            <person name="Lipzen A."/>
            <person name="Chen C."/>
            <person name="Yanf M."/>
            <person name="Daum C."/>
            <person name="Ng V."/>
            <person name="Clum A."/>
            <person name="Ohm R."/>
            <person name="Martin F."/>
            <person name="Silar P."/>
            <person name="Natvig D."/>
            <person name="Lalanne C."/>
            <person name="Gautier V."/>
            <person name="Ament-Velasquez S.L."/>
            <person name="Kruys A."/>
            <person name="Hutchinson M.I."/>
            <person name="Powell A.J."/>
            <person name="Barry K."/>
            <person name="Miller A.N."/>
            <person name="Grigoriev I.V."/>
            <person name="Debuchy R."/>
            <person name="Gladieux P."/>
            <person name="Thoren M.H."/>
            <person name="Johannesson H."/>
        </authorList>
    </citation>
    <scope>NUCLEOTIDE SEQUENCE</scope>
    <source>
        <strain evidence="2">PSN243</strain>
    </source>
</reference>
<evidence type="ECO:0000313" key="2">
    <source>
        <dbReference type="EMBL" id="KAK4442862.1"/>
    </source>
</evidence>
<feature type="compositionally biased region" description="Gly residues" evidence="1">
    <location>
        <begin position="275"/>
        <end position="292"/>
    </location>
</feature>
<feature type="compositionally biased region" description="Polar residues" evidence="1">
    <location>
        <begin position="340"/>
        <end position="353"/>
    </location>
</feature>
<reference evidence="2" key="1">
    <citation type="journal article" date="2023" name="Mol. Phylogenet. Evol.">
        <title>Genome-scale phylogeny and comparative genomics of the fungal order Sordariales.</title>
        <authorList>
            <person name="Hensen N."/>
            <person name="Bonometti L."/>
            <person name="Westerberg I."/>
            <person name="Brannstrom I.O."/>
            <person name="Guillou S."/>
            <person name="Cros-Aarteil S."/>
            <person name="Calhoun S."/>
            <person name="Haridas S."/>
            <person name="Kuo A."/>
            <person name="Mondo S."/>
            <person name="Pangilinan J."/>
            <person name="Riley R."/>
            <person name="LaButti K."/>
            <person name="Andreopoulos B."/>
            <person name="Lipzen A."/>
            <person name="Chen C."/>
            <person name="Yan M."/>
            <person name="Daum C."/>
            <person name="Ng V."/>
            <person name="Clum A."/>
            <person name="Steindorff A."/>
            <person name="Ohm R.A."/>
            <person name="Martin F."/>
            <person name="Silar P."/>
            <person name="Natvig D.O."/>
            <person name="Lalanne C."/>
            <person name="Gautier V."/>
            <person name="Ament-Velasquez S.L."/>
            <person name="Kruys A."/>
            <person name="Hutchinson M.I."/>
            <person name="Powell A.J."/>
            <person name="Barry K."/>
            <person name="Miller A.N."/>
            <person name="Grigoriev I.V."/>
            <person name="Debuchy R."/>
            <person name="Gladieux P."/>
            <person name="Hiltunen Thoren M."/>
            <person name="Johannesson H."/>
        </authorList>
    </citation>
    <scope>NUCLEOTIDE SEQUENCE</scope>
    <source>
        <strain evidence="2">PSN243</strain>
    </source>
</reference>
<protein>
    <submittedName>
        <fullName evidence="2">Uncharacterized protein</fullName>
    </submittedName>
</protein>
<dbReference type="Proteomes" id="UP001321760">
    <property type="component" value="Unassembled WGS sequence"/>
</dbReference>
<feature type="compositionally biased region" description="Acidic residues" evidence="1">
    <location>
        <begin position="666"/>
        <end position="676"/>
    </location>
</feature>
<gene>
    <name evidence="2" type="ORF">QBC34DRAFT_418096</name>
</gene>
<comment type="caution">
    <text evidence="2">The sequence shown here is derived from an EMBL/GenBank/DDBJ whole genome shotgun (WGS) entry which is preliminary data.</text>
</comment>
<keyword evidence="3" id="KW-1185">Reference proteome</keyword>
<feature type="region of interest" description="Disordered" evidence="1">
    <location>
        <begin position="413"/>
        <end position="467"/>
    </location>
</feature>
<feature type="compositionally biased region" description="Low complexity" evidence="1">
    <location>
        <begin position="575"/>
        <end position="586"/>
    </location>
</feature>
<evidence type="ECO:0000313" key="3">
    <source>
        <dbReference type="Proteomes" id="UP001321760"/>
    </source>
</evidence>
<feature type="region of interest" description="Disordered" evidence="1">
    <location>
        <begin position="1"/>
        <end position="49"/>
    </location>
</feature>
<dbReference type="EMBL" id="MU866005">
    <property type="protein sequence ID" value="KAK4442862.1"/>
    <property type="molecule type" value="Genomic_DNA"/>
</dbReference>
<name>A0AAV9G4D5_9PEZI</name>
<feature type="compositionally biased region" description="Low complexity" evidence="1">
    <location>
        <begin position="372"/>
        <end position="396"/>
    </location>
</feature>
<evidence type="ECO:0000256" key="1">
    <source>
        <dbReference type="SAM" id="MobiDB-lite"/>
    </source>
</evidence>
<accession>A0AAV9G4D5</accession>
<feature type="region of interest" description="Disordered" evidence="1">
    <location>
        <begin position="269"/>
        <end position="319"/>
    </location>
</feature>
<organism evidence="2 3">
    <name type="scientific">Podospora aff. communis PSN243</name>
    <dbReference type="NCBI Taxonomy" id="3040156"/>
    <lineage>
        <taxon>Eukaryota</taxon>
        <taxon>Fungi</taxon>
        <taxon>Dikarya</taxon>
        <taxon>Ascomycota</taxon>
        <taxon>Pezizomycotina</taxon>
        <taxon>Sordariomycetes</taxon>
        <taxon>Sordariomycetidae</taxon>
        <taxon>Sordariales</taxon>
        <taxon>Podosporaceae</taxon>
        <taxon>Podospora</taxon>
    </lineage>
</organism>